<dbReference type="InterPro" id="IPR001394">
    <property type="entry name" value="Peptidase_C19_UCH"/>
</dbReference>
<evidence type="ECO:0000259" key="16">
    <source>
        <dbReference type="PROSITE" id="PS50235"/>
    </source>
</evidence>
<dbReference type="SUPFAM" id="SSF54001">
    <property type="entry name" value="Cysteine proteinases"/>
    <property type="match status" value="1"/>
</dbReference>
<dbReference type="Pfam" id="PF00443">
    <property type="entry name" value="UCH"/>
    <property type="match status" value="1"/>
</dbReference>
<evidence type="ECO:0000256" key="12">
    <source>
        <dbReference type="ARBA" id="ARBA00023163"/>
    </source>
</evidence>
<evidence type="ECO:0000259" key="17">
    <source>
        <dbReference type="PROSITE" id="PS50271"/>
    </source>
</evidence>
<feature type="domain" description="UBP-type" evidence="17">
    <location>
        <begin position="17"/>
        <end position="122"/>
    </location>
</feature>
<evidence type="ECO:0000256" key="7">
    <source>
        <dbReference type="ARBA" id="ARBA00022786"/>
    </source>
</evidence>
<dbReference type="PANTHER" id="PTHR21646">
    <property type="entry name" value="UBIQUITIN CARBOXYL-TERMINAL HYDROLASE"/>
    <property type="match status" value="1"/>
</dbReference>
<dbReference type="InterPro" id="IPR018200">
    <property type="entry name" value="USP_CS"/>
</dbReference>
<comment type="catalytic activity">
    <reaction evidence="1">
        <text>Thiol-dependent hydrolysis of ester, thioester, amide, peptide and isopeptide bonds formed by the C-terminal Gly of ubiquitin (a 76-residue protein attached to proteins as an intracellular targeting signal).</text>
        <dbReference type="EC" id="3.4.19.12"/>
    </reaction>
</comment>
<dbReference type="InterPro" id="IPR001607">
    <property type="entry name" value="Znf_UBP"/>
</dbReference>
<dbReference type="InterPro" id="IPR028889">
    <property type="entry name" value="USP"/>
</dbReference>
<comment type="similarity">
    <text evidence="14">Belongs to the peptidase C19 family. UBP8 subfamily.</text>
</comment>
<dbReference type="STRING" id="158441.A0A226EQV5"/>
<keyword evidence="9" id="KW-0788">Thiol protease</keyword>
<evidence type="ECO:0000256" key="14">
    <source>
        <dbReference type="ARBA" id="ARBA00038490"/>
    </source>
</evidence>
<protein>
    <recommendedName>
        <fullName evidence="3">ubiquitinyl hydrolase 1</fullName>
        <ecNumber evidence="3">3.4.19.12</ecNumber>
    </recommendedName>
</protein>
<dbReference type="PROSITE" id="PS50271">
    <property type="entry name" value="ZF_UBP"/>
    <property type="match status" value="1"/>
</dbReference>
<keyword evidence="8 18" id="KW-0378">Hydrolase</keyword>
<evidence type="ECO:0000256" key="4">
    <source>
        <dbReference type="ARBA" id="ARBA00022670"/>
    </source>
</evidence>
<evidence type="ECO:0000256" key="13">
    <source>
        <dbReference type="ARBA" id="ARBA00023242"/>
    </source>
</evidence>
<evidence type="ECO:0000256" key="5">
    <source>
        <dbReference type="ARBA" id="ARBA00022723"/>
    </source>
</evidence>
<keyword evidence="12" id="KW-0804">Transcription</keyword>
<keyword evidence="11" id="KW-0805">Transcription regulation</keyword>
<dbReference type="InterPro" id="IPR050185">
    <property type="entry name" value="Ub_carboxyl-term_hydrolase"/>
</dbReference>
<dbReference type="PROSITE" id="PS00973">
    <property type="entry name" value="USP_2"/>
    <property type="match status" value="1"/>
</dbReference>
<comment type="subcellular location">
    <subcellularLocation>
        <location evidence="2">Nucleus</location>
    </subcellularLocation>
</comment>
<evidence type="ECO:0000313" key="19">
    <source>
        <dbReference type="Proteomes" id="UP000198287"/>
    </source>
</evidence>
<keyword evidence="7" id="KW-0833">Ubl conjugation pathway</keyword>
<proteinExistence type="inferred from homology"/>
<dbReference type="GO" id="GO:0004843">
    <property type="term" value="F:cysteine-type deubiquitinase activity"/>
    <property type="evidence" value="ECO:0007669"/>
    <property type="project" value="UniProtKB-EC"/>
</dbReference>
<feature type="domain" description="USP" evidence="16">
    <location>
        <begin position="160"/>
        <end position="503"/>
    </location>
</feature>
<dbReference type="AlphaFoldDB" id="A0A226EQV5"/>
<evidence type="ECO:0000313" key="18">
    <source>
        <dbReference type="EMBL" id="OXA59527.1"/>
    </source>
</evidence>
<evidence type="ECO:0000256" key="6">
    <source>
        <dbReference type="ARBA" id="ARBA00022771"/>
    </source>
</evidence>
<dbReference type="InterPro" id="IPR013083">
    <property type="entry name" value="Znf_RING/FYVE/PHD"/>
</dbReference>
<dbReference type="GO" id="GO:0008270">
    <property type="term" value="F:zinc ion binding"/>
    <property type="evidence" value="ECO:0007669"/>
    <property type="project" value="UniProtKB-KW"/>
</dbReference>
<evidence type="ECO:0000256" key="9">
    <source>
        <dbReference type="ARBA" id="ARBA00022807"/>
    </source>
</evidence>
<evidence type="ECO:0000256" key="1">
    <source>
        <dbReference type="ARBA" id="ARBA00000707"/>
    </source>
</evidence>
<dbReference type="Gene3D" id="3.30.40.10">
    <property type="entry name" value="Zinc/RING finger domain, C3HC4 (zinc finger)"/>
    <property type="match status" value="1"/>
</dbReference>
<dbReference type="SUPFAM" id="SSF57850">
    <property type="entry name" value="RING/U-box"/>
    <property type="match status" value="1"/>
</dbReference>
<evidence type="ECO:0000256" key="3">
    <source>
        <dbReference type="ARBA" id="ARBA00012759"/>
    </source>
</evidence>
<dbReference type="SMART" id="SM00290">
    <property type="entry name" value="ZnF_UBP"/>
    <property type="match status" value="1"/>
</dbReference>
<name>A0A226EQV5_FOLCA</name>
<accession>A0A226EQV5</accession>
<dbReference type="GO" id="GO:0005634">
    <property type="term" value="C:nucleus"/>
    <property type="evidence" value="ECO:0007669"/>
    <property type="project" value="UniProtKB-SubCell"/>
</dbReference>
<dbReference type="InterPro" id="IPR038765">
    <property type="entry name" value="Papain-like_cys_pep_sf"/>
</dbReference>
<keyword evidence="10" id="KW-0862">Zinc</keyword>
<dbReference type="EMBL" id="LNIX01000002">
    <property type="protein sequence ID" value="OXA59527.1"/>
    <property type="molecule type" value="Genomic_DNA"/>
</dbReference>
<sequence length="527" mass="60509">MMNEFDGKRTAKMLKKTTCEHLETLKRAGGVKNYAKIHANLARLSRCFTCRKVDGFLHSCMHCIFFGCLKRGHLRNHYKETGHPIACDLTYGTIYCFKCTDFLYDRDFEAIAVANEHKSDYTLWMPCSSRLGGLPLAEFFLRWGTPNRFCVGPRSTFGLRGLVNLGHTCFMNCIIQTLIHTPLLRDFFMTERIICSQKHDQKMLKPCIITQLFDLFQEFYNGSRNAVSLHSLLHKIWGNAAHLAGYEQQDAHEFFIAMLEALHLHFAVPNSTHACKCVIDVIFLGRLQSSVTCMVCGYVMKTMVIKPVTIKVHHKSITVDPFWDISLDIVGGSNSDPKHAIGLDECLMRYTREEHLGSGGLIRCKDCDRNQESTKQLKFKVLPIILCLHLKRFEHSTNYKKIDNIVRFPERLDLSPFTSITEDKKKGIGMMDYLQGQTKTTDNSRYSLYAVVNHIGSFEGGHYYAYIRHTRDTWYKCDDHMITKASREEVLASPGYLLFYHKEALLYEESRHHRYHGGGDQASTSSS</sequence>
<evidence type="ECO:0000256" key="8">
    <source>
        <dbReference type="ARBA" id="ARBA00022801"/>
    </source>
</evidence>
<evidence type="ECO:0000256" key="15">
    <source>
        <dbReference type="PROSITE-ProRule" id="PRU00502"/>
    </source>
</evidence>
<dbReference type="Gene3D" id="3.90.70.10">
    <property type="entry name" value="Cysteine proteinases"/>
    <property type="match status" value="1"/>
</dbReference>
<dbReference type="EC" id="3.4.19.12" evidence="3"/>
<keyword evidence="4" id="KW-0645">Protease</keyword>
<dbReference type="OMA" id="NVSCNCI"/>
<dbReference type="PROSITE" id="PS50235">
    <property type="entry name" value="USP_3"/>
    <property type="match status" value="1"/>
</dbReference>
<organism evidence="18 19">
    <name type="scientific">Folsomia candida</name>
    <name type="common">Springtail</name>
    <dbReference type="NCBI Taxonomy" id="158441"/>
    <lineage>
        <taxon>Eukaryota</taxon>
        <taxon>Metazoa</taxon>
        <taxon>Ecdysozoa</taxon>
        <taxon>Arthropoda</taxon>
        <taxon>Hexapoda</taxon>
        <taxon>Collembola</taxon>
        <taxon>Entomobryomorpha</taxon>
        <taxon>Isotomoidea</taxon>
        <taxon>Isotomidae</taxon>
        <taxon>Proisotominae</taxon>
        <taxon>Folsomia</taxon>
    </lineage>
</organism>
<dbReference type="OrthoDB" id="47475at2759"/>
<reference evidence="18 19" key="1">
    <citation type="submission" date="2015-12" db="EMBL/GenBank/DDBJ databases">
        <title>The genome of Folsomia candida.</title>
        <authorList>
            <person name="Faddeeva A."/>
            <person name="Derks M.F."/>
            <person name="Anvar Y."/>
            <person name="Smit S."/>
            <person name="Van Straalen N."/>
            <person name="Roelofs D."/>
        </authorList>
    </citation>
    <scope>NUCLEOTIDE SEQUENCE [LARGE SCALE GENOMIC DNA]</scope>
    <source>
        <strain evidence="18 19">VU population</strain>
        <tissue evidence="18">Whole body</tissue>
    </source>
</reference>
<keyword evidence="6 15" id="KW-0863">Zinc-finger</keyword>
<comment type="caution">
    <text evidence="18">The sequence shown here is derived from an EMBL/GenBank/DDBJ whole genome shotgun (WGS) entry which is preliminary data.</text>
</comment>
<keyword evidence="13" id="KW-0539">Nucleus</keyword>
<evidence type="ECO:0000256" key="10">
    <source>
        <dbReference type="ARBA" id="ARBA00022833"/>
    </source>
</evidence>
<dbReference type="Pfam" id="PF02148">
    <property type="entry name" value="zf-UBP"/>
    <property type="match status" value="1"/>
</dbReference>
<evidence type="ECO:0000256" key="2">
    <source>
        <dbReference type="ARBA" id="ARBA00004123"/>
    </source>
</evidence>
<dbReference type="PANTHER" id="PTHR21646:SF33">
    <property type="entry name" value="UBIQUITIN CARBOXYL-TERMINAL HYDROLASE 22"/>
    <property type="match status" value="1"/>
</dbReference>
<keyword evidence="19" id="KW-1185">Reference proteome</keyword>
<evidence type="ECO:0000256" key="11">
    <source>
        <dbReference type="ARBA" id="ARBA00023015"/>
    </source>
</evidence>
<dbReference type="GO" id="GO:0016579">
    <property type="term" value="P:protein deubiquitination"/>
    <property type="evidence" value="ECO:0007669"/>
    <property type="project" value="InterPro"/>
</dbReference>
<keyword evidence="5" id="KW-0479">Metal-binding</keyword>
<dbReference type="Proteomes" id="UP000198287">
    <property type="component" value="Unassembled WGS sequence"/>
</dbReference>
<gene>
    <name evidence="18" type="ORF">Fcan01_06296</name>
</gene>
<dbReference type="GO" id="GO:0006508">
    <property type="term" value="P:proteolysis"/>
    <property type="evidence" value="ECO:0007669"/>
    <property type="project" value="UniProtKB-KW"/>
</dbReference>